<evidence type="ECO:0000256" key="8">
    <source>
        <dbReference type="ARBA" id="ARBA00023065"/>
    </source>
</evidence>
<dbReference type="AlphaFoldDB" id="A0AAJ7WGU2"/>
<gene>
    <name evidence="15" type="primary">LOC108631545</name>
</gene>
<accession>A0AAJ7WGU2</accession>
<evidence type="ECO:0000313" key="14">
    <source>
        <dbReference type="Proteomes" id="UP000694925"/>
    </source>
</evidence>
<keyword evidence="8 12" id="KW-0406">Ion transport</keyword>
<dbReference type="Proteomes" id="UP000694925">
    <property type="component" value="Unplaced"/>
</dbReference>
<keyword evidence="9 13" id="KW-0472">Membrane</keyword>
<evidence type="ECO:0000256" key="3">
    <source>
        <dbReference type="ARBA" id="ARBA00022448"/>
    </source>
</evidence>
<dbReference type="GO" id="GO:0015280">
    <property type="term" value="F:ligand-gated sodium channel activity"/>
    <property type="evidence" value="ECO:0007669"/>
    <property type="project" value="TreeGrafter"/>
</dbReference>
<keyword evidence="6 13" id="KW-1133">Transmembrane helix</keyword>
<evidence type="ECO:0000256" key="13">
    <source>
        <dbReference type="SAM" id="Phobius"/>
    </source>
</evidence>
<dbReference type="Pfam" id="PF00858">
    <property type="entry name" value="ASC"/>
    <property type="match status" value="2"/>
</dbReference>
<name>A0AAJ7WGU2_9HYME</name>
<proteinExistence type="inferred from homology"/>
<comment type="subcellular location">
    <subcellularLocation>
        <location evidence="1">Membrane</location>
        <topology evidence="1">Multi-pass membrane protein</topology>
    </subcellularLocation>
</comment>
<dbReference type="GeneID" id="108631545"/>
<evidence type="ECO:0000256" key="10">
    <source>
        <dbReference type="ARBA" id="ARBA00023201"/>
    </source>
</evidence>
<dbReference type="PANTHER" id="PTHR11690">
    <property type="entry name" value="AMILORIDE-SENSITIVE SODIUM CHANNEL-RELATED"/>
    <property type="match status" value="1"/>
</dbReference>
<sequence>MIFITYYGYLESMENPLFTSVSTEQFPTHELHFPGVAICSINRISRRSAMELASEVVAANISDRSHDQILDMILQLGDLYDSEIKLQTPKQRIDQLLAILYGAAFNITDVMKRLTPDCASMLSKCRFHDEERNCTEVFTFRKTQDGFCCTFNYATKGDDTPLSSMIDHRTIPVKVQNLTEVGGLSVLLEPFLDDYFYSIFPSAGWRVSFHSTVSSSHIFNLLQLAQFYYVADKIQIFYLFIEFNVTIFNPYDYPDMTSGGVIDFLVSPKIHLRMEVQAIMSYSERAIIPYPLETRDCVFPDEMTPLRAFYTYSDCIVDCKIEDMLRICGCVPFFLPNRGSRKVCDLGDVPCLLQHKSKWFSVIPHENLYEDNGMDKEKVLLCYKCYPECSAVKYTAKQFTTVLRSNQDVVKLLGDTKIEDHAAITIFFNKFGTTRLRQDVIFRWYELMGDAASICGIFIGFNLILIVEFVYFVGCFLIELVKGPSKGKEGIKIKQTQIQTIYWGSLYSNVRTVENQRNRIHGNTLFDKTFILVCSCQLKSVFHGKTRIV</sequence>
<evidence type="ECO:0000256" key="7">
    <source>
        <dbReference type="ARBA" id="ARBA00023053"/>
    </source>
</evidence>
<comment type="similarity">
    <text evidence="2 12">Belongs to the amiloride-sensitive sodium channel (TC 1.A.6) family.</text>
</comment>
<dbReference type="Gene3D" id="2.60.470.10">
    <property type="entry name" value="Acid-sensing ion channels like domains"/>
    <property type="match status" value="1"/>
</dbReference>
<reference evidence="15" key="1">
    <citation type="submission" date="2025-08" db="UniProtKB">
        <authorList>
            <consortium name="RefSeq"/>
        </authorList>
    </citation>
    <scope>IDENTIFICATION</scope>
    <source>
        <tissue evidence="15">Whole body</tissue>
    </source>
</reference>
<keyword evidence="10 12" id="KW-0739">Sodium transport</keyword>
<dbReference type="InterPro" id="IPR001873">
    <property type="entry name" value="ENaC"/>
</dbReference>
<organism evidence="14 15">
    <name type="scientific">Ceratina calcarata</name>
    <dbReference type="NCBI Taxonomy" id="156304"/>
    <lineage>
        <taxon>Eukaryota</taxon>
        <taxon>Metazoa</taxon>
        <taxon>Ecdysozoa</taxon>
        <taxon>Arthropoda</taxon>
        <taxon>Hexapoda</taxon>
        <taxon>Insecta</taxon>
        <taxon>Pterygota</taxon>
        <taxon>Neoptera</taxon>
        <taxon>Endopterygota</taxon>
        <taxon>Hymenoptera</taxon>
        <taxon>Apocrita</taxon>
        <taxon>Aculeata</taxon>
        <taxon>Apoidea</taxon>
        <taxon>Anthophila</taxon>
        <taxon>Apidae</taxon>
        <taxon>Ceratina</taxon>
        <taxon>Zadontomerus</taxon>
    </lineage>
</organism>
<evidence type="ECO:0000256" key="12">
    <source>
        <dbReference type="RuleBase" id="RU000679"/>
    </source>
</evidence>
<keyword evidence="3 12" id="KW-0813">Transport</keyword>
<evidence type="ECO:0000256" key="4">
    <source>
        <dbReference type="ARBA" id="ARBA00022461"/>
    </source>
</evidence>
<evidence type="ECO:0000256" key="6">
    <source>
        <dbReference type="ARBA" id="ARBA00022989"/>
    </source>
</evidence>
<evidence type="ECO:0000313" key="15">
    <source>
        <dbReference type="RefSeq" id="XP_026674848.1"/>
    </source>
</evidence>
<dbReference type="KEGG" id="ccal:108631545"/>
<dbReference type="GO" id="GO:0005886">
    <property type="term" value="C:plasma membrane"/>
    <property type="evidence" value="ECO:0007669"/>
    <property type="project" value="TreeGrafter"/>
</dbReference>
<keyword evidence="14" id="KW-1185">Reference proteome</keyword>
<evidence type="ECO:0000256" key="5">
    <source>
        <dbReference type="ARBA" id="ARBA00022692"/>
    </source>
</evidence>
<feature type="transmembrane region" description="Helical" evidence="13">
    <location>
        <begin position="457"/>
        <end position="478"/>
    </location>
</feature>
<evidence type="ECO:0000256" key="9">
    <source>
        <dbReference type="ARBA" id="ARBA00023136"/>
    </source>
</evidence>
<keyword evidence="11 12" id="KW-0407">Ion channel</keyword>
<protein>
    <submittedName>
        <fullName evidence="15">Sodium channel protein Nach-like</fullName>
    </submittedName>
</protein>
<keyword evidence="5 12" id="KW-0812">Transmembrane</keyword>
<dbReference type="PANTHER" id="PTHR11690:SF253">
    <property type="entry name" value="PICKPOCKET 18-RELATED"/>
    <property type="match status" value="1"/>
</dbReference>
<keyword evidence="7" id="KW-0915">Sodium</keyword>
<evidence type="ECO:0000256" key="2">
    <source>
        <dbReference type="ARBA" id="ARBA00007193"/>
    </source>
</evidence>
<dbReference type="RefSeq" id="XP_026674848.1">
    <property type="nucleotide sequence ID" value="XM_026819047.1"/>
</dbReference>
<evidence type="ECO:0000256" key="1">
    <source>
        <dbReference type="ARBA" id="ARBA00004141"/>
    </source>
</evidence>
<evidence type="ECO:0000256" key="11">
    <source>
        <dbReference type="ARBA" id="ARBA00023303"/>
    </source>
</evidence>
<keyword evidence="4 12" id="KW-0894">Sodium channel</keyword>